<organism evidence="2 3">
    <name type="scientific">Oceanisphaera marina</name>
    <dbReference type="NCBI Taxonomy" id="2017550"/>
    <lineage>
        <taxon>Bacteria</taxon>
        <taxon>Pseudomonadati</taxon>
        <taxon>Pseudomonadota</taxon>
        <taxon>Gammaproteobacteria</taxon>
        <taxon>Aeromonadales</taxon>
        <taxon>Aeromonadaceae</taxon>
        <taxon>Oceanisphaera</taxon>
    </lineage>
</organism>
<dbReference type="PROSITE" id="PS51257">
    <property type="entry name" value="PROKAR_LIPOPROTEIN"/>
    <property type="match status" value="1"/>
</dbReference>
<sequence length="396" mass="44120">MRFYKTGLSLLAAVVLSACSSNTAQIPAKIEVAHGPTHITGGNAKGADDITVTTPYFAFALSQGELVDLAMMEDGVFGKDLIKSVDFVPGEGKVTLEKIEIVTQTADELVIELTRSWNGHRLLSRYQVNKDYPGIKLTTKVLDPVTDTLFAGYRLERNQPINQDVPSYNDMTRMVHSHWTSGQLQNNLSTLYETDDLRRSYSGKDNEFTAWLSAGSLGRLHSDTQLYTTASPQAELGLFDLKPVSGNFENYLSVMRQRWSRGERVYLNAGPMLKDARQNSGKIYAYTPKGRITADFARAAALGHSFVSFGPEVYPITTNFGGEATPYNKTEVEFRSDIGLAKAEVWLDGKQVAGWKINGAKWFRTGVPVPPKRTWMQWVVEDKQGNRAYSNPIWIK</sequence>
<dbReference type="EMBL" id="BMKE01000023">
    <property type="protein sequence ID" value="GGB50837.1"/>
    <property type="molecule type" value="Genomic_DNA"/>
</dbReference>
<keyword evidence="1" id="KW-0732">Signal</keyword>
<feature type="chain" id="PRO_5046454706" evidence="1">
    <location>
        <begin position="25"/>
        <end position="396"/>
    </location>
</feature>
<keyword evidence="3" id="KW-1185">Reference proteome</keyword>
<comment type="caution">
    <text evidence="2">The sequence shown here is derived from an EMBL/GenBank/DDBJ whole genome shotgun (WGS) entry which is preliminary data.</text>
</comment>
<gene>
    <name evidence="2" type="ORF">GCM10011502_24930</name>
</gene>
<dbReference type="Proteomes" id="UP000646152">
    <property type="component" value="Unassembled WGS sequence"/>
</dbReference>
<reference evidence="3" key="1">
    <citation type="journal article" date="2019" name="Int. J. Syst. Evol. Microbiol.">
        <title>The Global Catalogue of Microorganisms (GCM) 10K type strain sequencing project: providing services to taxonomists for standard genome sequencing and annotation.</title>
        <authorList>
            <consortium name="The Broad Institute Genomics Platform"/>
            <consortium name="The Broad Institute Genome Sequencing Center for Infectious Disease"/>
            <person name="Wu L."/>
            <person name="Ma J."/>
        </authorList>
    </citation>
    <scope>NUCLEOTIDE SEQUENCE [LARGE SCALE GENOMIC DNA]</scope>
    <source>
        <strain evidence="3">CGMCC 1.15923</strain>
    </source>
</reference>
<dbReference type="RefSeq" id="WP_188630466.1">
    <property type="nucleotide sequence ID" value="NZ_BMKE01000023.1"/>
</dbReference>
<accession>A0ABQ1ITN4</accession>
<feature type="signal peptide" evidence="1">
    <location>
        <begin position="1"/>
        <end position="24"/>
    </location>
</feature>
<evidence type="ECO:0000313" key="2">
    <source>
        <dbReference type="EMBL" id="GGB50837.1"/>
    </source>
</evidence>
<proteinExistence type="predicted"/>
<evidence type="ECO:0000256" key="1">
    <source>
        <dbReference type="SAM" id="SignalP"/>
    </source>
</evidence>
<evidence type="ECO:0000313" key="3">
    <source>
        <dbReference type="Proteomes" id="UP000646152"/>
    </source>
</evidence>
<name>A0ABQ1ITN4_9GAMM</name>
<protein>
    <submittedName>
        <fullName evidence="2">Uncharacterized protein</fullName>
    </submittedName>
</protein>